<dbReference type="EMBL" id="JAGGNH010000008">
    <property type="protein sequence ID" value="KAJ0965415.1"/>
    <property type="molecule type" value="Genomic_DNA"/>
</dbReference>
<comment type="caution">
    <text evidence="1">The sequence shown here is derived from an EMBL/GenBank/DDBJ whole genome shotgun (WGS) entry which is preliminary data.</text>
</comment>
<name>A0A9D5H6W4_9LILI</name>
<accession>A0A9D5H6W4</accession>
<evidence type="ECO:0000313" key="1">
    <source>
        <dbReference type="EMBL" id="KAJ0965415.1"/>
    </source>
</evidence>
<proteinExistence type="predicted"/>
<gene>
    <name evidence="1" type="ORF">J5N97_026553</name>
</gene>
<keyword evidence="2" id="KW-1185">Reference proteome</keyword>
<dbReference type="Proteomes" id="UP001085076">
    <property type="component" value="Miscellaneous, Linkage group lg08"/>
</dbReference>
<reference evidence="1" key="1">
    <citation type="submission" date="2021-03" db="EMBL/GenBank/DDBJ databases">
        <authorList>
            <person name="Li Z."/>
            <person name="Yang C."/>
        </authorList>
    </citation>
    <scope>NUCLEOTIDE SEQUENCE</scope>
    <source>
        <strain evidence="1">Dzin_1.0</strain>
        <tissue evidence="1">Leaf</tissue>
    </source>
</reference>
<reference evidence="1" key="2">
    <citation type="journal article" date="2022" name="Hortic Res">
        <title>The genome of Dioscorea zingiberensis sheds light on the biosynthesis, origin and evolution of the medicinally important diosgenin saponins.</title>
        <authorList>
            <person name="Li Y."/>
            <person name="Tan C."/>
            <person name="Li Z."/>
            <person name="Guo J."/>
            <person name="Li S."/>
            <person name="Chen X."/>
            <person name="Wang C."/>
            <person name="Dai X."/>
            <person name="Yang H."/>
            <person name="Song W."/>
            <person name="Hou L."/>
            <person name="Xu J."/>
            <person name="Tong Z."/>
            <person name="Xu A."/>
            <person name="Yuan X."/>
            <person name="Wang W."/>
            <person name="Yang Q."/>
            <person name="Chen L."/>
            <person name="Sun Z."/>
            <person name="Wang K."/>
            <person name="Pan B."/>
            <person name="Chen J."/>
            <person name="Bao Y."/>
            <person name="Liu F."/>
            <person name="Qi X."/>
            <person name="Gang D.R."/>
            <person name="Wen J."/>
            <person name="Li J."/>
        </authorList>
    </citation>
    <scope>NUCLEOTIDE SEQUENCE</scope>
    <source>
        <strain evidence="1">Dzin_1.0</strain>
    </source>
</reference>
<dbReference type="AlphaFoldDB" id="A0A9D5H6W4"/>
<evidence type="ECO:0000313" key="2">
    <source>
        <dbReference type="Proteomes" id="UP001085076"/>
    </source>
</evidence>
<organism evidence="1 2">
    <name type="scientific">Dioscorea zingiberensis</name>
    <dbReference type="NCBI Taxonomy" id="325984"/>
    <lineage>
        <taxon>Eukaryota</taxon>
        <taxon>Viridiplantae</taxon>
        <taxon>Streptophyta</taxon>
        <taxon>Embryophyta</taxon>
        <taxon>Tracheophyta</taxon>
        <taxon>Spermatophyta</taxon>
        <taxon>Magnoliopsida</taxon>
        <taxon>Liliopsida</taxon>
        <taxon>Dioscoreales</taxon>
        <taxon>Dioscoreaceae</taxon>
        <taxon>Dioscorea</taxon>
    </lineage>
</organism>
<protein>
    <submittedName>
        <fullName evidence="1">Uncharacterized protein</fullName>
    </submittedName>
</protein>
<sequence>MGATLVARDADVIFGSEDFEFGGLLRRHGRRLERRHGGHRPFRPTGQSRCGVAGAVIRRVELFESSGI</sequence>